<dbReference type="EMBL" id="BBWV01000001">
    <property type="protein sequence ID" value="GAO41113.1"/>
    <property type="molecule type" value="Genomic_DNA"/>
</dbReference>
<feature type="domain" description="Bacterial surface antigen (D15)" evidence="4">
    <location>
        <begin position="218"/>
        <end position="412"/>
    </location>
</feature>
<gene>
    <name evidence="5" type="ORF">FPE01S_01_01250</name>
</gene>
<keyword evidence="6" id="KW-1185">Reference proteome</keyword>
<reference evidence="5 6" key="1">
    <citation type="submission" date="2015-04" db="EMBL/GenBank/DDBJ databases">
        <title>Whole genome shotgun sequence of Flavihumibacter petaseus NBRC 106054.</title>
        <authorList>
            <person name="Miyazawa S."/>
            <person name="Hosoyama A."/>
            <person name="Hashimoto M."/>
            <person name="Noguchi M."/>
            <person name="Tsuchikane K."/>
            <person name="Ohji S."/>
            <person name="Yamazoe A."/>
            <person name="Ichikawa N."/>
            <person name="Kimura A."/>
            <person name="Fujita N."/>
        </authorList>
    </citation>
    <scope>NUCLEOTIDE SEQUENCE [LARGE SCALE GENOMIC DNA]</scope>
    <source>
        <strain evidence="5 6">NBRC 106054</strain>
    </source>
</reference>
<evidence type="ECO:0000313" key="6">
    <source>
        <dbReference type="Proteomes" id="UP000033121"/>
    </source>
</evidence>
<dbReference type="GO" id="GO:0019867">
    <property type="term" value="C:outer membrane"/>
    <property type="evidence" value="ECO:0007669"/>
    <property type="project" value="InterPro"/>
</dbReference>
<dbReference type="AlphaFoldDB" id="A0A0E9MUF0"/>
<name>A0A0E9MUF0_9BACT</name>
<comment type="caution">
    <text evidence="5">The sequence shown here is derived from an EMBL/GenBank/DDBJ whole genome shotgun (WGS) entry which is preliminary data.</text>
</comment>
<organism evidence="5 6">
    <name type="scientific">Flavihumibacter petaseus NBRC 106054</name>
    <dbReference type="NCBI Taxonomy" id="1220578"/>
    <lineage>
        <taxon>Bacteria</taxon>
        <taxon>Pseudomonadati</taxon>
        <taxon>Bacteroidota</taxon>
        <taxon>Chitinophagia</taxon>
        <taxon>Chitinophagales</taxon>
        <taxon>Chitinophagaceae</taxon>
        <taxon>Flavihumibacter</taxon>
    </lineage>
</organism>
<dbReference type="STRING" id="1220578.FPE01S_01_01250"/>
<dbReference type="InterPro" id="IPR000184">
    <property type="entry name" value="Bac_surfAg_D15"/>
</dbReference>
<evidence type="ECO:0000259" key="4">
    <source>
        <dbReference type="Pfam" id="PF01103"/>
    </source>
</evidence>
<dbReference type="Gene3D" id="2.40.160.50">
    <property type="entry name" value="membrane protein fhac: a member of the omp85/tpsb transporter family"/>
    <property type="match status" value="1"/>
</dbReference>
<dbReference type="Proteomes" id="UP000033121">
    <property type="component" value="Unassembled WGS sequence"/>
</dbReference>
<dbReference type="Pfam" id="PF01103">
    <property type="entry name" value="Omp85"/>
    <property type="match status" value="1"/>
</dbReference>
<sequence>MLATAVQAQDSTATQQAPAPGGNCREMDLIDWIRKWFKITKPQKEKNSAFFIAPVFGSTPSNGFIFGATFQSAFRMKNSNLSAFQTNIQYTSKNQLLIFMRNTIYAKENKLLLSGDWRYFAYSEPTFGLGTNAPEGTLPWYFNYTGSGEVTDSLTQPMKYNYLKLHQLLSWRVAPGFYVGAGIHFDMFSDIKDEKLKLDTPGVFITSHYGYSKAYQFNPDKYKEIGISANFVYDTRDNQINAYKGMYANLNYRYNPEFLGSDQNSSSLYTEFRYFKGLSKKNERVVLGFWYIGNFTVSGNQPYLALPALGYDQRSKTGRGYAIGRFRGNSFMYVESELRFPISRCTKTLGGVVFANLTTTDSKPAGVKLGQYVQPGFGAGVRILFSKKTRMNIQLDYGKGERSSGVYFGASEVF</sequence>
<proteinExistence type="predicted"/>
<comment type="subcellular location">
    <subcellularLocation>
        <location evidence="1">Membrane</location>
    </subcellularLocation>
</comment>
<feature type="compositionally biased region" description="Polar residues" evidence="3">
    <location>
        <begin position="1"/>
        <end position="17"/>
    </location>
</feature>
<evidence type="ECO:0000256" key="2">
    <source>
        <dbReference type="ARBA" id="ARBA00023136"/>
    </source>
</evidence>
<protein>
    <recommendedName>
        <fullName evidence="4">Bacterial surface antigen (D15) domain-containing protein</fullName>
    </recommendedName>
</protein>
<evidence type="ECO:0000256" key="3">
    <source>
        <dbReference type="SAM" id="MobiDB-lite"/>
    </source>
</evidence>
<accession>A0A0E9MUF0</accession>
<feature type="region of interest" description="Disordered" evidence="3">
    <location>
        <begin position="1"/>
        <end position="22"/>
    </location>
</feature>
<evidence type="ECO:0000256" key="1">
    <source>
        <dbReference type="ARBA" id="ARBA00004370"/>
    </source>
</evidence>
<evidence type="ECO:0000313" key="5">
    <source>
        <dbReference type="EMBL" id="GAO41113.1"/>
    </source>
</evidence>
<keyword evidence="2" id="KW-0472">Membrane</keyword>